<gene>
    <name evidence="2" type="ORF">ENM66_03590</name>
    <name evidence="1" type="ORF">ENP99_03390</name>
</gene>
<sequence length="92" mass="10708">MVRNSVSTQTPQKSKARVVEVRRIIGKKHVKNKTYSYDYYTLSLNLYVPRNIVEKYGKEYVVIKDDESGVITVMPKKVAEERGIKIEKQESE</sequence>
<dbReference type="EMBL" id="DSLL01000032">
    <property type="protein sequence ID" value="HEH31141.1"/>
    <property type="molecule type" value="Genomic_DNA"/>
</dbReference>
<accession>A0A7J2T9U9</accession>
<evidence type="ECO:0000313" key="1">
    <source>
        <dbReference type="EMBL" id="HEH31141.1"/>
    </source>
</evidence>
<organism evidence="1">
    <name type="scientific">Ignisphaera aggregans</name>
    <dbReference type="NCBI Taxonomy" id="334771"/>
    <lineage>
        <taxon>Archaea</taxon>
        <taxon>Thermoproteota</taxon>
        <taxon>Thermoprotei</taxon>
        <taxon>Desulfurococcales</taxon>
        <taxon>Desulfurococcaceae</taxon>
        <taxon>Ignisphaera</taxon>
    </lineage>
</organism>
<protein>
    <submittedName>
        <fullName evidence="1">Uncharacterized protein</fullName>
    </submittedName>
</protein>
<comment type="caution">
    <text evidence="1">The sequence shown here is derived from an EMBL/GenBank/DDBJ whole genome shotgun (WGS) entry which is preliminary data.</text>
</comment>
<reference evidence="1" key="1">
    <citation type="journal article" date="2020" name="mSystems">
        <title>Genome- and Community-Level Interaction Insights into Carbon Utilization and Element Cycling Functions of Hydrothermarchaeota in Hydrothermal Sediment.</title>
        <authorList>
            <person name="Zhou Z."/>
            <person name="Liu Y."/>
            <person name="Xu W."/>
            <person name="Pan J."/>
            <person name="Luo Z.H."/>
            <person name="Li M."/>
        </authorList>
    </citation>
    <scope>NUCLEOTIDE SEQUENCE [LARGE SCALE GENOMIC DNA]</scope>
    <source>
        <strain evidence="2">SpSt-1105</strain>
        <strain evidence="1">SpSt-27</strain>
    </source>
</reference>
<proteinExistence type="predicted"/>
<evidence type="ECO:0000313" key="2">
    <source>
        <dbReference type="EMBL" id="HHQ50416.1"/>
    </source>
</evidence>
<name>A0A7J2T9U9_9CREN</name>
<dbReference type="AlphaFoldDB" id="A0A7J2T9U9"/>
<dbReference type="EMBL" id="DRYQ01000052">
    <property type="protein sequence ID" value="HHQ50416.1"/>
    <property type="molecule type" value="Genomic_DNA"/>
</dbReference>